<name>L2FW92_COLFN</name>
<sequence length="180" mass="20287">MSTEDEYDRADFDVYVAELAGSSHDRAMRPAIEQMVRQFFRATSGTKIDVDVAMSFFSDNPTAIEALKGPGEIYIGAAMVKKGIEGWGEERAQTVQNIVVVDRGHVTCHVITFIFDDENPEIFNEYHGVIIMDLDKGNRIERYESRATTREAKEHKGGIKRFDALVEEAEEDAITVDYLS</sequence>
<dbReference type="AlphaFoldDB" id="L2FW92"/>
<reference evidence="2 3" key="3">
    <citation type="submission" date="2020-04" db="EMBL/GenBank/DDBJ databases">
        <title>Genome sequencing and assembly of multiple isolates from the Colletotrichum gloeosporioides species complex.</title>
        <authorList>
            <person name="Gan P."/>
            <person name="Shirasu K."/>
        </authorList>
    </citation>
    <scope>NUCLEOTIDE SEQUENCE [LARGE SCALE GENOMIC DNA]</scope>
    <source>
        <strain evidence="2 3">Nara gc5</strain>
    </source>
</reference>
<reference evidence="1" key="1">
    <citation type="submission" date="2012-08" db="EMBL/GenBank/DDBJ databases">
        <title>Genome analysis of Colletotrichum orbiculare and Colletotrichum fructicola.</title>
        <authorList>
            <person name="Gan P.H.P."/>
            <person name="Ikeda K."/>
            <person name="Irieda H."/>
            <person name="Narusaka M."/>
            <person name="O'Connell R.J."/>
            <person name="Narusaka Y."/>
            <person name="Takano Y."/>
            <person name="Kubo Y."/>
            <person name="Shirasu K."/>
        </authorList>
    </citation>
    <scope>NUCLEOTIDE SEQUENCE</scope>
    <source>
        <strain evidence="1">Nara gc5</strain>
    </source>
</reference>
<evidence type="ECO:0008006" key="4">
    <source>
        <dbReference type="Google" id="ProtNLM"/>
    </source>
</evidence>
<accession>L2FW92</accession>
<evidence type="ECO:0000313" key="1">
    <source>
        <dbReference type="EMBL" id="ELA30607.1"/>
    </source>
</evidence>
<dbReference type="EMBL" id="ANPB02000001">
    <property type="protein sequence ID" value="KAF4492360.1"/>
    <property type="molecule type" value="Genomic_DNA"/>
</dbReference>
<evidence type="ECO:0000313" key="2">
    <source>
        <dbReference type="EMBL" id="KAF4492360.1"/>
    </source>
</evidence>
<dbReference type="InParanoid" id="L2FW92"/>
<reference evidence="2 3" key="2">
    <citation type="submission" date="2012-08" db="EMBL/GenBank/DDBJ databases">
        <authorList>
            <person name="Gan P.H.P."/>
            <person name="Ikeda K."/>
            <person name="Irieda H."/>
            <person name="Narusaka M."/>
            <person name="O'Connell R.J."/>
            <person name="Narusaka Y."/>
            <person name="Takano Y."/>
            <person name="Kubo Y."/>
            <person name="Shirasu K."/>
        </authorList>
    </citation>
    <scope>NUCLEOTIDE SEQUENCE [LARGE SCALE GENOMIC DNA]</scope>
    <source>
        <strain evidence="2 3">Nara gc5</strain>
    </source>
</reference>
<keyword evidence="3" id="KW-1185">Reference proteome</keyword>
<organism evidence="1">
    <name type="scientific">Colletotrichum fructicola (strain Nara gc5)</name>
    <name type="common">Anthracnose fungus</name>
    <name type="synonym">Colletotrichum gloeosporioides (strain Nara gc5)</name>
    <dbReference type="NCBI Taxonomy" id="1213859"/>
    <lineage>
        <taxon>Eukaryota</taxon>
        <taxon>Fungi</taxon>
        <taxon>Dikarya</taxon>
        <taxon>Ascomycota</taxon>
        <taxon>Pezizomycotina</taxon>
        <taxon>Sordariomycetes</taxon>
        <taxon>Hypocreomycetidae</taxon>
        <taxon>Glomerellales</taxon>
        <taxon>Glomerellaceae</taxon>
        <taxon>Colletotrichum</taxon>
        <taxon>Colletotrichum gloeosporioides species complex</taxon>
    </lineage>
</organism>
<dbReference type="OrthoDB" id="4806180at2759"/>
<evidence type="ECO:0000313" key="3">
    <source>
        <dbReference type="Proteomes" id="UP000011096"/>
    </source>
</evidence>
<gene>
    <name evidence="1" type="ORF">CGGC5_9138</name>
    <name evidence="2" type="ORF">CGGC5_v002554</name>
</gene>
<protein>
    <recommendedName>
        <fullName evidence="4">SnoaL-like domain-containing protein</fullName>
    </recommendedName>
</protein>
<proteinExistence type="predicted"/>
<dbReference type="Proteomes" id="UP000011096">
    <property type="component" value="Unassembled WGS sequence"/>
</dbReference>
<dbReference type="EMBL" id="KB020790">
    <property type="protein sequence ID" value="ELA30607.1"/>
    <property type="molecule type" value="Genomic_DNA"/>
</dbReference>
<dbReference type="HOGENOM" id="CLU_124529_0_0_1"/>